<protein>
    <submittedName>
        <fullName evidence="2">Uncharacterized protein</fullName>
    </submittedName>
</protein>
<proteinExistence type="predicted"/>
<name>A0AA39RZR5_ACESA</name>
<keyword evidence="3" id="KW-1185">Reference proteome</keyword>
<reference evidence="2" key="1">
    <citation type="journal article" date="2022" name="Plant J.">
        <title>Strategies of tolerance reflected in two North American maple genomes.</title>
        <authorList>
            <person name="McEvoy S.L."/>
            <person name="Sezen U.U."/>
            <person name="Trouern-Trend A."/>
            <person name="McMahon S.M."/>
            <person name="Schaberg P.G."/>
            <person name="Yang J."/>
            <person name="Wegrzyn J.L."/>
            <person name="Swenson N.G."/>
        </authorList>
    </citation>
    <scope>NUCLEOTIDE SEQUENCE</scope>
    <source>
        <strain evidence="2">NS2018</strain>
    </source>
</reference>
<evidence type="ECO:0000313" key="2">
    <source>
        <dbReference type="EMBL" id="KAK0582139.1"/>
    </source>
</evidence>
<dbReference type="EMBL" id="JAUESC010000384">
    <property type="protein sequence ID" value="KAK0582139.1"/>
    <property type="molecule type" value="Genomic_DNA"/>
</dbReference>
<evidence type="ECO:0000256" key="1">
    <source>
        <dbReference type="SAM" id="MobiDB-lite"/>
    </source>
</evidence>
<gene>
    <name evidence="2" type="ORF">LWI29_021937</name>
</gene>
<dbReference type="AlphaFoldDB" id="A0AA39RZR5"/>
<accession>A0AA39RZR5</accession>
<sequence>MKGASGVPSELVPGKTLFRCTWAIFGYKDDPKDSLRSSFDGSGGRVCEKGVKVISGSDQIVVNELDQKISELGKVSSRGRGGRWKRLASRGSGNGGVHQK</sequence>
<feature type="region of interest" description="Disordered" evidence="1">
    <location>
        <begin position="76"/>
        <end position="100"/>
    </location>
</feature>
<reference evidence="2" key="2">
    <citation type="submission" date="2023-06" db="EMBL/GenBank/DDBJ databases">
        <authorList>
            <person name="Swenson N.G."/>
            <person name="Wegrzyn J.L."/>
            <person name="Mcevoy S.L."/>
        </authorList>
    </citation>
    <scope>NUCLEOTIDE SEQUENCE</scope>
    <source>
        <strain evidence="2">NS2018</strain>
        <tissue evidence="2">Leaf</tissue>
    </source>
</reference>
<organism evidence="2 3">
    <name type="scientific">Acer saccharum</name>
    <name type="common">Sugar maple</name>
    <dbReference type="NCBI Taxonomy" id="4024"/>
    <lineage>
        <taxon>Eukaryota</taxon>
        <taxon>Viridiplantae</taxon>
        <taxon>Streptophyta</taxon>
        <taxon>Embryophyta</taxon>
        <taxon>Tracheophyta</taxon>
        <taxon>Spermatophyta</taxon>
        <taxon>Magnoliopsida</taxon>
        <taxon>eudicotyledons</taxon>
        <taxon>Gunneridae</taxon>
        <taxon>Pentapetalae</taxon>
        <taxon>rosids</taxon>
        <taxon>malvids</taxon>
        <taxon>Sapindales</taxon>
        <taxon>Sapindaceae</taxon>
        <taxon>Hippocastanoideae</taxon>
        <taxon>Acereae</taxon>
        <taxon>Acer</taxon>
    </lineage>
</organism>
<dbReference type="Proteomes" id="UP001168877">
    <property type="component" value="Unassembled WGS sequence"/>
</dbReference>
<evidence type="ECO:0000313" key="3">
    <source>
        <dbReference type="Proteomes" id="UP001168877"/>
    </source>
</evidence>
<comment type="caution">
    <text evidence="2">The sequence shown here is derived from an EMBL/GenBank/DDBJ whole genome shotgun (WGS) entry which is preliminary data.</text>
</comment>